<gene>
    <name evidence="2" type="ORF">KUF71_003087</name>
</gene>
<keyword evidence="2" id="KW-0378">Hydrolase</keyword>
<feature type="region of interest" description="Disordered" evidence="1">
    <location>
        <begin position="130"/>
        <end position="175"/>
    </location>
</feature>
<evidence type="ECO:0000313" key="3">
    <source>
        <dbReference type="Proteomes" id="UP001219518"/>
    </source>
</evidence>
<feature type="non-terminal residue" evidence="2">
    <location>
        <position position="283"/>
    </location>
</feature>
<proteinExistence type="predicted"/>
<organism evidence="2 3">
    <name type="scientific">Frankliniella fusca</name>
    <dbReference type="NCBI Taxonomy" id="407009"/>
    <lineage>
        <taxon>Eukaryota</taxon>
        <taxon>Metazoa</taxon>
        <taxon>Ecdysozoa</taxon>
        <taxon>Arthropoda</taxon>
        <taxon>Hexapoda</taxon>
        <taxon>Insecta</taxon>
        <taxon>Pterygota</taxon>
        <taxon>Neoptera</taxon>
        <taxon>Paraneoptera</taxon>
        <taxon>Thysanoptera</taxon>
        <taxon>Terebrantia</taxon>
        <taxon>Thripoidea</taxon>
        <taxon>Thripidae</taxon>
        <taxon>Frankliniella</taxon>
    </lineage>
</organism>
<comment type="caution">
    <text evidence="2">The sequence shown here is derived from an EMBL/GenBank/DDBJ whole genome shotgun (WGS) entry which is preliminary data.</text>
</comment>
<feature type="region of interest" description="Disordered" evidence="1">
    <location>
        <begin position="216"/>
        <end position="254"/>
    </location>
</feature>
<feature type="compositionally biased region" description="Basic and acidic residues" evidence="1">
    <location>
        <begin position="242"/>
        <end position="254"/>
    </location>
</feature>
<reference evidence="2" key="1">
    <citation type="submission" date="2021-07" db="EMBL/GenBank/DDBJ databases">
        <authorList>
            <person name="Catto M.A."/>
            <person name="Jacobson A."/>
            <person name="Kennedy G."/>
            <person name="Labadie P."/>
            <person name="Hunt B.G."/>
            <person name="Srinivasan R."/>
        </authorList>
    </citation>
    <scope>NUCLEOTIDE SEQUENCE</scope>
    <source>
        <strain evidence="2">PL_HMW_Pooled</strain>
        <tissue evidence="2">Head</tissue>
    </source>
</reference>
<feature type="compositionally biased region" description="Basic and acidic residues" evidence="1">
    <location>
        <begin position="138"/>
        <end position="147"/>
    </location>
</feature>
<reference evidence="2" key="2">
    <citation type="journal article" date="2023" name="BMC Genomics">
        <title>Pest status, molecular evolution, and epigenetic factors derived from the genome assembly of Frankliniella fusca, a thysanopteran phytovirus vector.</title>
        <authorList>
            <person name="Catto M.A."/>
            <person name="Labadie P.E."/>
            <person name="Jacobson A.L."/>
            <person name="Kennedy G.G."/>
            <person name="Srinivasan R."/>
            <person name="Hunt B.G."/>
        </authorList>
    </citation>
    <scope>NUCLEOTIDE SEQUENCE</scope>
    <source>
        <strain evidence="2">PL_HMW_Pooled</strain>
    </source>
</reference>
<dbReference type="AlphaFoldDB" id="A0AAE1GRK8"/>
<keyword evidence="2" id="KW-0645">Protease</keyword>
<protein>
    <submittedName>
        <fullName evidence="2">Mitochondrial inner membrane i-AAA protease complex subunit MGR1</fullName>
    </submittedName>
</protein>
<dbReference type="Proteomes" id="UP001219518">
    <property type="component" value="Unassembled WGS sequence"/>
</dbReference>
<evidence type="ECO:0000256" key="1">
    <source>
        <dbReference type="SAM" id="MobiDB-lite"/>
    </source>
</evidence>
<feature type="region of interest" description="Disordered" evidence="1">
    <location>
        <begin position="1"/>
        <end position="23"/>
    </location>
</feature>
<evidence type="ECO:0000313" key="2">
    <source>
        <dbReference type="EMBL" id="KAK3907588.1"/>
    </source>
</evidence>
<sequence>MKKATPACGLGGDASKASLPTPSGGGFVSLLSLSHSGDSRMRSKREGTRLHAVRNHPHLVLLPAPHVAPGPARPRAEPHLGLREPAGGSGGDCGGAGGAGASVATLTTPAPAAGACCCLQRRQCAALHSRARMPKHTRPSDTADVVRTRQASSDKAGVVVHGRRRQTRQASSYTAGVVRHRRRIVRRQTYGVVRNGSRRQDTAHVVRLISRWQTSSDKADVVRHGRPRQKRQPSSDTADVSSDGRRQVSSDHRGLVGCRQTADFVRCQTADVVRYRQPLSDGT</sequence>
<accession>A0AAE1GRK8</accession>
<dbReference type="GO" id="GO:0006508">
    <property type="term" value="P:proteolysis"/>
    <property type="evidence" value="ECO:0007669"/>
    <property type="project" value="UniProtKB-KW"/>
</dbReference>
<feature type="region of interest" description="Disordered" evidence="1">
    <location>
        <begin position="62"/>
        <end position="92"/>
    </location>
</feature>
<dbReference type="GO" id="GO:0008233">
    <property type="term" value="F:peptidase activity"/>
    <property type="evidence" value="ECO:0007669"/>
    <property type="project" value="UniProtKB-KW"/>
</dbReference>
<dbReference type="EMBL" id="JAHWGI010000011">
    <property type="protein sequence ID" value="KAK3907588.1"/>
    <property type="molecule type" value="Genomic_DNA"/>
</dbReference>
<name>A0AAE1GRK8_9NEOP</name>
<keyword evidence="3" id="KW-1185">Reference proteome</keyword>